<feature type="domain" description="EGF-like" evidence="12">
    <location>
        <begin position="544"/>
        <end position="577"/>
    </location>
</feature>
<dbReference type="SMART" id="SM00181">
    <property type="entry name" value="EGF"/>
    <property type="match status" value="7"/>
</dbReference>
<dbReference type="SUPFAM" id="SSF57184">
    <property type="entry name" value="Growth factor receptor domain"/>
    <property type="match status" value="4"/>
</dbReference>
<dbReference type="Pfam" id="PF01457">
    <property type="entry name" value="Peptidase_M8"/>
    <property type="match status" value="1"/>
</dbReference>
<feature type="domain" description="EGF-like" evidence="12">
    <location>
        <begin position="709"/>
        <end position="742"/>
    </location>
</feature>
<keyword evidence="6 10" id="KW-0482">Metalloprotease</keyword>
<reference evidence="13 14" key="1">
    <citation type="submission" date="2011-07" db="EMBL/GenBank/DDBJ databases">
        <authorList>
            <person name="Coyne R."/>
            <person name="Brami D."/>
            <person name="Johnson J."/>
            <person name="Hostetler J."/>
            <person name="Hannick L."/>
            <person name="Clark T."/>
            <person name="Cassidy-Hanley D."/>
            <person name="Inman J."/>
        </authorList>
    </citation>
    <scope>NUCLEOTIDE SEQUENCE [LARGE SCALE GENOMIC DNA]</scope>
    <source>
        <strain evidence="13 14">G5</strain>
    </source>
</reference>
<comment type="similarity">
    <text evidence="1">Belongs to the peptidase M8 family.</text>
</comment>
<sequence length="935" mass="105616">METSKLFFQRLLKVYPFIGNNIFPVNWPKVCQEIQIPENDQKEGIPDSDLHLYILYTKENSGTVADAVFCALADEGIERPTFGRVNFNLTNMDKFGGDPESFENDLETTIHEILHVVGFSANAMYYWINPETNEPFKILYKNKLQKVYYYRGIKTALLTSKNVVEVTKKYFNCPTAEGMQIENQGGQGSIGAHWERTIIYNEMMTGAVVSVDRVFSIFTIAALKDSGFYPEVNENMSDDIFWGKGKGCDFLEKACQSQTEYPEFPTNTQDILCSFEFDGFGIAQVDRYADGCLIIQPPNNQICSNPNSINDKAQKHQEYQKLSNYSTHSKCFQSTASKSSYINNNESNLRCHRFKCSPDASLITILFPEIQHQIICRKIEQGQKKNIDESGLKAKGQITCPQDFKRFCNYTPICPNFCSEQGVCVRGQCFCQSGYGGVDCSIKCSGAVHNQTCIENSQCPSGLFLNPDNTCKSDCPQGLFGRSGKCLPCDSSCSRCTGPSANECTKCQFLTLLQENQCVEQCNEKYGYSFNQASGKCESEMSRICQGNCQYCHKKNSPLCYTCKTGFFFYQGDKSCLSKCPLGFIEQQKTQECQELSVGCLQQIDYNTCILCDTVKGYRLDTDKKCTLCKQNCIQCNPNDAKECLVCEGIKLKNYDGSCVDICQQGTFYSDNIQKCEKCSENCIYCDGRGCSKCIDGYYAEYRTKQCFQCSSKYANCLTCDDFSCKKCNHGYQLDSIQTNCEQAIQQSTQVECPYGCEQCSQQGECYKCQDGYYVSNSTQQCTSCILKFSYCEKCTESSCIKCNHGYQFDHQKKECLYLSDKVQNNGNTGIQCPTGCQQCTQSGECIKCNQGLILDNTTKKCVTCFQKYNYCIMCTEFECTQCLSGYEYNQKSKKCAKVPSFRLLKQVQGDIQQYNSYQGVFIFIIGYVIFGLVI</sequence>
<dbReference type="GO" id="GO:0006508">
    <property type="term" value="P:proteolysis"/>
    <property type="evidence" value="ECO:0007669"/>
    <property type="project" value="UniProtKB-KW"/>
</dbReference>
<feature type="binding site" evidence="10">
    <location>
        <position position="111"/>
    </location>
    <ligand>
        <name>Zn(2+)</name>
        <dbReference type="ChEBI" id="CHEBI:29105"/>
        <note>catalytic</note>
    </ligand>
</feature>
<dbReference type="Gene3D" id="3.10.170.20">
    <property type="match status" value="1"/>
</dbReference>
<dbReference type="GO" id="GO:0005737">
    <property type="term" value="C:cytoplasm"/>
    <property type="evidence" value="ECO:0007669"/>
    <property type="project" value="TreeGrafter"/>
</dbReference>
<evidence type="ECO:0000256" key="8">
    <source>
        <dbReference type="ARBA" id="ARBA00023180"/>
    </source>
</evidence>
<feature type="domain" description="EGF-like" evidence="12">
    <location>
        <begin position="443"/>
        <end position="487"/>
    </location>
</feature>
<dbReference type="AlphaFoldDB" id="G0QLB0"/>
<organism evidence="13 14">
    <name type="scientific">Ichthyophthirius multifiliis</name>
    <name type="common">White spot disease agent</name>
    <name type="synonym">Ich</name>
    <dbReference type="NCBI Taxonomy" id="5932"/>
    <lineage>
        <taxon>Eukaryota</taxon>
        <taxon>Sar</taxon>
        <taxon>Alveolata</taxon>
        <taxon>Ciliophora</taxon>
        <taxon>Intramacronucleata</taxon>
        <taxon>Oligohymenophorea</taxon>
        <taxon>Hymenostomatida</taxon>
        <taxon>Ophryoglenina</taxon>
        <taxon>Ichthyophthirius</taxon>
    </lineage>
</organism>
<protein>
    <submittedName>
        <fullName evidence="13">Leishmanolysin family protein, putative</fullName>
        <ecNumber evidence="13">3.4.21.75</ecNumber>
        <ecNumber evidence="13">3.4.24.36</ecNumber>
    </submittedName>
</protein>
<keyword evidence="11" id="KW-0812">Transmembrane</keyword>
<dbReference type="InterPro" id="IPR001577">
    <property type="entry name" value="Peptidase_M8"/>
</dbReference>
<dbReference type="GO" id="GO:0004252">
    <property type="term" value="F:serine-type endopeptidase activity"/>
    <property type="evidence" value="ECO:0007669"/>
    <property type="project" value="UniProtKB-EC"/>
</dbReference>
<feature type="transmembrane region" description="Helical" evidence="11">
    <location>
        <begin position="915"/>
        <end position="934"/>
    </location>
</feature>
<dbReference type="STRING" id="857967.G0QLB0"/>
<dbReference type="eggNOG" id="KOG2556">
    <property type="taxonomic scope" value="Eukaryota"/>
</dbReference>
<feature type="binding site" evidence="10">
    <location>
        <position position="193"/>
    </location>
    <ligand>
        <name>Zn(2+)</name>
        <dbReference type="ChEBI" id="CHEBI:29105"/>
        <note>catalytic</note>
    </ligand>
</feature>
<keyword evidence="11" id="KW-1133">Transmembrane helix</keyword>
<proteinExistence type="inferred from homology"/>
<dbReference type="GO" id="GO:0007155">
    <property type="term" value="P:cell adhesion"/>
    <property type="evidence" value="ECO:0007669"/>
    <property type="project" value="InterPro"/>
</dbReference>
<keyword evidence="4 13" id="KW-0378">Hydrolase</keyword>
<dbReference type="CDD" id="cd00064">
    <property type="entry name" value="FU"/>
    <property type="match status" value="1"/>
</dbReference>
<keyword evidence="8" id="KW-0325">Glycoprotein</keyword>
<evidence type="ECO:0000256" key="1">
    <source>
        <dbReference type="ARBA" id="ARBA00005860"/>
    </source>
</evidence>
<comment type="cofactor">
    <cofactor evidence="10">
        <name>Zn(2+)</name>
        <dbReference type="ChEBI" id="CHEBI:29105"/>
    </cofactor>
    <text evidence="10">Binds 1 zinc ion per subunit.</text>
</comment>
<feature type="domain" description="EGF-like" evidence="12">
    <location>
        <begin position="864"/>
        <end position="897"/>
    </location>
</feature>
<dbReference type="InParanoid" id="G0QLB0"/>
<feature type="domain" description="EGF-like" evidence="12">
    <location>
        <begin position="832"/>
        <end position="863"/>
    </location>
</feature>
<evidence type="ECO:0000256" key="11">
    <source>
        <dbReference type="SAM" id="Phobius"/>
    </source>
</evidence>
<evidence type="ECO:0000256" key="3">
    <source>
        <dbReference type="ARBA" id="ARBA00022723"/>
    </source>
</evidence>
<dbReference type="Gene3D" id="2.10.220.10">
    <property type="entry name" value="Hormone Receptor, Insulin-like Growth Factor Receptor 1, Chain A, domain 2"/>
    <property type="match status" value="3"/>
</dbReference>
<dbReference type="EMBL" id="GL983240">
    <property type="protein sequence ID" value="EGR33996.1"/>
    <property type="molecule type" value="Genomic_DNA"/>
</dbReference>
<dbReference type="GO" id="GO:0046872">
    <property type="term" value="F:metal ion binding"/>
    <property type="evidence" value="ECO:0007669"/>
    <property type="project" value="UniProtKB-KW"/>
</dbReference>
<keyword evidence="11" id="KW-0472">Membrane</keyword>
<evidence type="ECO:0000256" key="2">
    <source>
        <dbReference type="ARBA" id="ARBA00022670"/>
    </source>
</evidence>
<evidence type="ECO:0000256" key="7">
    <source>
        <dbReference type="ARBA" id="ARBA00023157"/>
    </source>
</evidence>
<keyword evidence="3 10" id="KW-0479">Metal-binding</keyword>
<keyword evidence="5 10" id="KW-0862">Zinc</keyword>
<evidence type="ECO:0000256" key="6">
    <source>
        <dbReference type="ARBA" id="ARBA00023049"/>
    </source>
</evidence>
<dbReference type="EC" id="3.4.24.36" evidence="13"/>
<feature type="binding site" evidence="10">
    <location>
        <position position="115"/>
    </location>
    <ligand>
        <name>Zn(2+)</name>
        <dbReference type="ChEBI" id="CHEBI:29105"/>
        <note>catalytic</note>
    </ligand>
</feature>
<feature type="domain" description="EGF-like" evidence="12">
    <location>
        <begin position="413"/>
        <end position="441"/>
    </location>
</feature>
<evidence type="ECO:0000256" key="5">
    <source>
        <dbReference type="ARBA" id="ARBA00022833"/>
    </source>
</evidence>
<dbReference type="PANTHER" id="PTHR10942:SF0">
    <property type="entry name" value="LEISHMANOLYSIN-LIKE PEPTIDASE"/>
    <property type="match status" value="1"/>
</dbReference>
<dbReference type="InterPro" id="IPR006212">
    <property type="entry name" value="Furin_repeat"/>
</dbReference>
<dbReference type="InterPro" id="IPR000742">
    <property type="entry name" value="EGF"/>
</dbReference>
<dbReference type="eggNOG" id="KOG3525">
    <property type="taxonomic scope" value="Eukaryota"/>
</dbReference>
<dbReference type="Proteomes" id="UP000008983">
    <property type="component" value="Unassembled WGS sequence"/>
</dbReference>
<keyword evidence="2" id="KW-0645">Protease</keyword>
<dbReference type="GO" id="GO:0016020">
    <property type="term" value="C:membrane"/>
    <property type="evidence" value="ECO:0007669"/>
    <property type="project" value="InterPro"/>
</dbReference>
<dbReference type="Pfam" id="PF18720">
    <property type="entry name" value="EGF_Tenascin"/>
    <property type="match status" value="1"/>
</dbReference>
<dbReference type="GeneID" id="14910184"/>
<dbReference type="RefSeq" id="XP_004039300.1">
    <property type="nucleotide sequence ID" value="XM_004039252.1"/>
</dbReference>
<dbReference type="OrthoDB" id="238768at2759"/>
<evidence type="ECO:0000259" key="12">
    <source>
        <dbReference type="SMART" id="SM00181"/>
    </source>
</evidence>
<dbReference type="EC" id="3.4.21.75" evidence="13"/>
<evidence type="ECO:0000256" key="4">
    <source>
        <dbReference type="ARBA" id="ARBA00022801"/>
    </source>
</evidence>
<dbReference type="OMA" id="MLITVEC"/>
<dbReference type="FunFam" id="3.90.132.10:FF:000001">
    <property type="entry name" value="leishmanolysin-like peptidase isoform X2"/>
    <property type="match status" value="1"/>
</dbReference>
<dbReference type="Gene3D" id="3.90.132.10">
    <property type="entry name" value="Leishmanolysin , domain 2"/>
    <property type="match status" value="1"/>
</dbReference>
<name>G0QLB0_ICHMU</name>
<keyword evidence="7" id="KW-1015">Disulfide bond</keyword>
<dbReference type="SUPFAM" id="SSF55486">
    <property type="entry name" value="Metalloproteases ('zincins'), catalytic domain"/>
    <property type="match status" value="1"/>
</dbReference>
<dbReference type="PANTHER" id="PTHR10942">
    <property type="entry name" value="LEISHMANOLYSIN-LIKE PEPTIDASE"/>
    <property type="match status" value="1"/>
</dbReference>
<dbReference type="GO" id="GO:0004222">
    <property type="term" value="F:metalloendopeptidase activity"/>
    <property type="evidence" value="ECO:0007669"/>
    <property type="project" value="InterPro"/>
</dbReference>
<feature type="domain" description="EGF-like" evidence="12">
    <location>
        <begin position="752"/>
        <end position="783"/>
    </location>
</feature>
<evidence type="ECO:0000313" key="13">
    <source>
        <dbReference type="EMBL" id="EGR33996.1"/>
    </source>
</evidence>
<keyword evidence="14" id="KW-1185">Reference proteome</keyword>
<feature type="active site" evidence="9">
    <location>
        <position position="112"/>
    </location>
</feature>
<dbReference type="SMART" id="SM00261">
    <property type="entry name" value="FU"/>
    <property type="match status" value="7"/>
</dbReference>
<evidence type="ECO:0000313" key="14">
    <source>
        <dbReference type="Proteomes" id="UP000008983"/>
    </source>
</evidence>
<dbReference type="InterPro" id="IPR009030">
    <property type="entry name" value="Growth_fac_rcpt_cys_sf"/>
</dbReference>
<evidence type="ECO:0000256" key="10">
    <source>
        <dbReference type="PIRSR" id="PIRSR601577-2"/>
    </source>
</evidence>
<evidence type="ECO:0000256" key="9">
    <source>
        <dbReference type="PIRSR" id="PIRSR601577-1"/>
    </source>
</evidence>
<dbReference type="InterPro" id="IPR041161">
    <property type="entry name" value="EGF_Tenascin"/>
</dbReference>
<accession>G0QLB0</accession>
<gene>
    <name evidence="13" type="ORF">IMG5_028000</name>
</gene>